<evidence type="ECO:0000313" key="3">
    <source>
        <dbReference type="Proteomes" id="UP000316079"/>
    </source>
</evidence>
<dbReference type="EMBL" id="SRMA01024361">
    <property type="protein sequence ID" value="TRZ00562.1"/>
    <property type="molecule type" value="Genomic_DNA"/>
</dbReference>
<organism evidence="2 3">
    <name type="scientific">Danionella cerebrum</name>
    <dbReference type="NCBI Taxonomy" id="2873325"/>
    <lineage>
        <taxon>Eukaryota</taxon>
        <taxon>Metazoa</taxon>
        <taxon>Chordata</taxon>
        <taxon>Craniata</taxon>
        <taxon>Vertebrata</taxon>
        <taxon>Euteleostomi</taxon>
        <taxon>Actinopterygii</taxon>
        <taxon>Neopterygii</taxon>
        <taxon>Teleostei</taxon>
        <taxon>Ostariophysi</taxon>
        <taxon>Cypriniformes</taxon>
        <taxon>Danionidae</taxon>
        <taxon>Danioninae</taxon>
        <taxon>Danionella</taxon>
    </lineage>
</organism>
<comment type="caution">
    <text evidence="2">The sequence shown here is derived from an EMBL/GenBank/DDBJ whole genome shotgun (WGS) entry which is preliminary data.</text>
</comment>
<proteinExistence type="predicted"/>
<reference evidence="2 3" key="1">
    <citation type="journal article" date="2019" name="Sci. Data">
        <title>Hybrid genome assembly and annotation of Danionella translucida.</title>
        <authorList>
            <person name="Kadobianskyi M."/>
            <person name="Schulze L."/>
            <person name="Schuelke M."/>
            <person name="Judkewitz B."/>
        </authorList>
    </citation>
    <scope>NUCLEOTIDE SEQUENCE [LARGE SCALE GENOMIC DNA]</scope>
    <source>
        <strain evidence="2 3">Bolton</strain>
    </source>
</reference>
<keyword evidence="3" id="KW-1185">Reference proteome</keyword>
<sequence length="83" mass="9552">MRSHVSSKLRHWIPPPLLLLLRMRTQKSAQSSSQQPEHRSPWKRDAPAGTSRGGMRDYCEPFKVVRSCLNYSALLSGSPYQLW</sequence>
<dbReference type="AlphaFoldDB" id="A0A553REG9"/>
<dbReference type="Proteomes" id="UP000316079">
    <property type="component" value="Unassembled WGS sequence"/>
</dbReference>
<accession>A0A553REG9</accession>
<protein>
    <submittedName>
        <fullName evidence="2">Uncharacterized protein</fullName>
    </submittedName>
</protein>
<evidence type="ECO:0000313" key="2">
    <source>
        <dbReference type="EMBL" id="TRZ00562.1"/>
    </source>
</evidence>
<evidence type="ECO:0000256" key="1">
    <source>
        <dbReference type="SAM" id="MobiDB-lite"/>
    </source>
</evidence>
<name>A0A553REG9_9TELE</name>
<gene>
    <name evidence="2" type="ORF">DNTS_032495</name>
</gene>
<feature type="compositionally biased region" description="Polar residues" evidence="1">
    <location>
        <begin position="26"/>
        <end position="35"/>
    </location>
</feature>
<dbReference type="OrthoDB" id="6268344at2759"/>
<feature type="region of interest" description="Disordered" evidence="1">
    <location>
        <begin position="24"/>
        <end position="55"/>
    </location>
</feature>
<feature type="compositionally biased region" description="Basic and acidic residues" evidence="1">
    <location>
        <begin position="36"/>
        <end position="46"/>
    </location>
</feature>